<accession>A0A7D5KD19</accession>
<dbReference type="RefSeq" id="WP_179260771.1">
    <property type="nucleotide sequence ID" value="NZ_CP058601.1"/>
</dbReference>
<organism evidence="1 2">
    <name type="scientific">Natrinema halophilum</name>
    <dbReference type="NCBI Taxonomy" id="1699371"/>
    <lineage>
        <taxon>Archaea</taxon>
        <taxon>Methanobacteriati</taxon>
        <taxon>Methanobacteriota</taxon>
        <taxon>Stenosarchaea group</taxon>
        <taxon>Halobacteria</taxon>
        <taxon>Halobacteriales</taxon>
        <taxon>Natrialbaceae</taxon>
        <taxon>Natrinema</taxon>
    </lineage>
</organism>
<sequence>MSQVTSRCSGPAFVTAFPLRFRRFQVCKPGVERSQTPLREGTLWCDRFDPLENCPYQPAEVAHDVGFITRLE</sequence>
<dbReference type="GeneID" id="56033493"/>
<keyword evidence="2" id="KW-1185">Reference proteome</keyword>
<name>A0A7D5KD19_9EURY</name>
<reference evidence="1 2" key="1">
    <citation type="submission" date="2020-07" db="EMBL/GenBank/DDBJ databases">
        <authorList>
            <person name="Cui H."/>
        </authorList>
    </citation>
    <scope>NUCLEOTIDE SEQUENCE [LARGE SCALE GENOMIC DNA]</scope>
    <source>
        <strain evidence="1 2">YPL8</strain>
    </source>
</reference>
<dbReference type="EMBL" id="CP058601">
    <property type="protein sequence ID" value="QLG49036.1"/>
    <property type="molecule type" value="Genomic_DNA"/>
</dbReference>
<proteinExistence type="predicted"/>
<evidence type="ECO:0000313" key="2">
    <source>
        <dbReference type="Proteomes" id="UP000509241"/>
    </source>
</evidence>
<gene>
    <name evidence="1" type="ORF">HYG82_09340</name>
</gene>
<dbReference type="Proteomes" id="UP000509241">
    <property type="component" value="Chromosome"/>
</dbReference>
<dbReference type="KEGG" id="haly:HYG82_09340"/>
<protein>
    <submittedName>
        <fullName evidence="1">Uncharacterized protein</fullName>
    </submittedName>
</protein>
<evidence type="ECO:0000313" key="1">
    <source>
        <dbReference type="EMBL" id="QLG49036.1"/>
    </source>
</evidence>
<dbReference type="AlphaFoldDB" id="A0A7D5KD19"/>